<dbReference type="HOGENOM" id="CLU_2455883_0_0_1"/>
<reference evidence="1" key="1">
    <citation type="submission" date="2013-07" db="EMBL/GenBank/DDBJ databases">
        <title>The genome of an arbuscular mycorrhizal fungus provides insights into the evolution of the oldest plant symbiosis.</title>
        <authorList>
            <consortium name="DOE Joint Genome Institute"/>
            <person name="Tisserant E."/>
            <person name="Malbreil M."/>
            <person name="Kuo A."/>
            <person name="Kohler A."/>
            <person name="Symeonidi A."/>
            <person name="Balestrini R."/>
            <person name="Charron P."/>
            <person name="Duensing N."/>
            <person name="Frei-dit-Frey N."/>
            <person name="Gianinazzi-Pearson V."/>
            <person name="Gilbert B."/>
            <person name="Handa Y."/>
            <person name="Hijri M."/>
            <person name="Kaul R."/>
            <person name="Kawaguchi M."/>
            <person name="Krajinski F."/>
            <person name="Lammers P."/>
            <person name="Lapierre D."/>
            <person name="Masclaux F.G."/>
            <person name="Murat C."/>
            <person name="Morin E."/>
            <person name="Ndikumana S."/>
            <person name="Pagni M."/>
            <person name="Petitpierre D."/>
            <person name="Requena N."/>
            <person name="Rosikiewicz P."/>
            <person name="Riley R."/>
            <person name="Saito K."/>
            <person name="San Clemente H."/>
            <person name="Shapiro H."/>
            <person name="van Tuinen D."/>
            <person name="Becard G."/>
            <person name="Bonfante P."/>
            <person name="Paszkowski U."/>
            <person name="Shachar-Hill Y."/>
            <person name="Young J.P."/>
            <person name="Sanders I.R."/>
            <person name="Henrissat B."/>
            <person name="Rensing S.A."/>
            <person name="Grigoriev I.V."/>
            <person name="Corradi N."/>
            <person name="Roux C."/>
            <person name="Martin F."/>
        </authorList>
    </citation>
    <scope>NUCLEOTIDE SEQUENCE</scope>
    <source>
        <strain evidence="1">DAOM 197198</strain>
    </source>
</reference>
<gene>
    <name evidence="1" type="ORF">GLOINDRAFT_21014</name>
</gene>
<dbReference type="AlphaFoldDB" id="U9UCQ1"/>
<name>U9UCQ1_RHIID</name>
<dbReference type="EMBL" id="KI279490">
    <property type="protein sequence ID" value="ESA18150.1"/>
    <property type="molecule type" value="Genomic_DNA"/>
</dbReference>
<accession>U9UCQ1</accession>
<proteinExistence type="predicted"/>
<evidence type="ECO:0000313" key="1">
    <source>
        <dbReference type="EMBL" id="ESA18150.1"/>
    </source>
</evidence>
<sequence length="89" mass="10377">MSPTFQIQFIIYLYTNGANDVLSHLRLDNGACVNASREKAVYPCFVWLIISFHDLNTADFIVEKLSFKPPYQGIQYDIHRHSKVIFHKM</sequence>
<protein>
    <submittedName>
        <fullName evidence="1">Uncharacterized protein</fullName>
    </submittedName>
</protein>
<organism evidence="1">
    <name type="scientific">Rhizophagus irregularis (strain DAOM 181602 / DAOM 197198 / MUCL 43194)</name>
    <name type="common">Arbuscular mycorrhizal fungus</name>
    <name type="synonym">Glomus intraradices</name>
    <dbReference type="NCBI Taxonomy" id="747089"/>
    <lineage>
        <taxon>Eukaryota</taxon>
        <taxon>Fungi</taxon>
        <taxon>Fungi incertae sedis</taxon>
        <taxon>Mucoromycota</taxon>
        <taxon>Glomeromycotina</taxon>
        <taxon>Glomeromycetes</taxon>
        <taxon>Glomerales</taxon>
        <taxon>Glomeraceae</taxon>
        <taxon>Rhizophagus</taxon>
    </lineage>
</organism>